<name>A0ABV6S8F0_9SPHN</name>
<dbReference type="EMBL" id="JBHLTM010000038">
    <property type="protein sequence ID" value="MFC0685104.1"/>
    <property type="molecule type" value="Genomic_DNA"/>
</dbReference>
<organism evidence="3 4">
    <name type="scientific">Novosphingobium clariflavum</name>
    <dbReference type="NCBI Taxonomy" id="2029884"/>
    <lineage>
        <taxon>Bacteria</taxon>
        <taxon>Pseudomonadati</taxon>
        <taxon>Pseudomonadota</taxon>
        <taxon>Alphaproteobacteria</taxon>
        <taxon>Sphingomonadales</taxon>
        <taxon>Sphingomonadaceae</taxon>
        <taxon>Novosphingobium</taxon>
    </lineage>
</organism>
<gene>
    <name evidence="3" type="ORF">ACFFF8_10890</name>
</gene>
<dbReference type="Pfam" id="PF00450">
    <property type="entry name" value="Peptidase_S10"/>
    <property type="match status" value="1"/>
</dbReference>
<accession>A0ABV6S8F0</accession>
<dbReference type="RefSeq" id="WP_267223352.1">
    <property type="nucleotide sequence ID" value="NZ_JAPCWC010000022.1"/>
</dbReference>
<keyword evidence="4" id="KW-1185">Reference proteome</keyword>
<keyword evidence="2" id="KW-0732">Signal</keyword>
<comment type="caution">
    <text evidence="3">The sequence shown here is derived from an EMBL/GenBank/DDBJ whole genome shotgun (WGS) entry which is preliminary data.</text>
</comment>
<evidence type="ECO:0000313" key="3">
    <source>
        <dbReference type="EMBL" id="MFC0685104.1"/>
    </source>
</evidence>
<evidence type="ECO:0000313" key="4">
    <source>
        <dbReference type="Proteomes" id="UP001589858"/>
    </source>
</evidence>
<reference evidence="3 4" key="1">
    <citation type="submission" date="2024-09" db="EMBL/GenBank/DDBJ databases">
        <authorList>
            <person name="Sun Q."/>
            <person name="Mori K."/>
        </authorList>
    </citation>
    <scope>NUCLEOTIDE SEQUENCE [LARGE SCALE GENOMIC DNA]</scope>
    <source>
        <strain evidence="3 4">CICC 11035S</strain>
    </source>
</reference>
<feature type="region of interest" description="Disordered" evidence="1">
    <location>
        <begin position="27"/>
        <end position="63"/>
    </location>
</feature>
<feature type="chain" id="PRO_5045533827" evidence="2">
    <location>
        <begin position="22"/>
        <end position="521"/>
    </location>
</feature>
<feature type="compositionally biased region" description="Basic and acidic residues" evidence="1">
    <location>
        <begin position="27"/>
        <end position="45"/>
    </location>
</feature>
<dbReference type="SUPFAM" id="SSF53474">
    <property type="entry name" value="alpha/beta-Hydrolases"/>
    <property type="match status" value="1"/>
</dbReference>
<protein>
    <submittedName>
        <fullName evidence="3">S10 family peptidase</fullName>
    </submittedName>
</protein>
<sequence>MRRFLTVLAVSSALVFTPAMAQDHAGKADAQDAAKADTGKPDKVEASAVEDAQPRKDSVTTSRGQKIAYTATPGHLTLRDDDGEAIASLFYVAYTADNLGAKARRPVTFLFNGGPGSSTMWLHMGSWGPVRVDTPTPTAYAPAPFAIGKNPLTMLDISDLVFIDALGTGLSRPLGKHQASEFWGVDNDLKTFTQGIVRYLSINDRWNSPKFVYGESYGTLRAAGLALSLQKAGVQPNGIILQSSILNYGARQTGFDIDEVRMLPSYAATAWYHHRLANRPAALEPFLTEVRRFATGPYLNALAQGFNLPADQRQAIAGQLSAYTGIAPQVLLAGNLRIDLNRYRKELLRDSAETIGRLDSRFMGPESEVLGDRPEYDATDTSMTGPYVAALNSYLFGTLGYKTQLYYRPNYYSGMLRGWDQSHVADDGRKQALAATSLDLAAAMRQNPHLKVLAMNGYYDLATPFFGAEWDLAHMSIPEALKRNITYTYYESGHMIYIDPPSMKKMKDDLDAFYAAAQSGD</sequence>
<feature type="signal peptide" evidence="2">
    <location>
        <begin position="1"/>
        <end position="21"/>
    </location>
</feature>
<dbReference type="InterPro" id="IPR029058">
    <property type="entry name" value="AB_hydrolase_fold"/>
</dbReference>
<dbReference type="Gene3D" id="3.40.50.1820">
    <property type="entry name" value="alpha/beta hydrolase"/>
    <property type="match status" value="1"/>
</dbReference>
<dbReference type="Proteomes" id="UP001589858">
    <property type="component" value="Unassembled WGS sequence"/>
</dbReference>
<evidence type="ECO:0000256" key="1">
    <source>
        <dbReference type="SAM" id="MobiDB-lite"/>
    </source>
</evidence>
<evidence type="ECO:0000256" key="2">
    <source>
        <dbReference type="SAM" id="SignalP"/>
    </source>
</evidence>
<dbReference type="InterPro" id="IPR001563">
    <property type="entry name" value="Peptidase_S10"/>
</dbReference>
<proteinExistence type="predicted"/>